<dbReference type="Gene3D" id="3.40.1620.10">
    <property type="entry name" value="YefM-like domain"/>
    <property type="match status" value="1"/>
</dbReference>
<dbReference type="SUPFAM" id="SSF143120">
    <property type="entry name" value="YefM-like"/>
    <property type="match status" value="1"/>
</dbReference>
<proteinExistence type="inferred from homology"/>
<dbReference type="NCBIfam" id="TIGR01552">
    <property type="entry name" value="phd_fam"/>
    <property type="match status" value="1"/>
</dbReference>
<accession>A0A7G6SZ05</accession>
<reference evidence="5" key="1">
    <citation type="journal article" date="2020" name="Mol. Plant Microbe">
        <title>Rhizobial microsymbionts of the narrowly endemic Oxytropis species growing in Kamchatka are characterized by significant genetic diversity and possess a set of genes that are associated with T3SS and T6SS secretion systems and can affect the development of symbiosis.</title>
        <authorList>
            <person name="Safronova V."/>
            <person name="Guro P."/>
            <person name="Sazanova A."/>
            <person name="Kuznetsova I."/>
            <person name="Belimov A."/>
            <person name="Yakubov V."/>
            <person name="Chirak E."/>
            <person name="Afonin A."/>
            <person name="Gogolev Y."/>
            <person name="Andronov E."/>
            <person name="Tikhonovich I."/>
        </authorList>
    </citation>
    <scope>NUCLEOTIDE SEQUENCE [LARGE SCALE GENOMIC DNA]</scope>
    <source>
        <strain evidence="5">583</strain>
    </source>
</reference>
<protein>
    <recommendedName>
        <fullName evidence="2">Antitoxin</fullName>
    </recommendedName>
</protein>
<comment type="similarity">
    <text evidence="1 2">Belongs to the phD/YefM antitoxin family.</text>
</comment>
<dbReference type="InterPro" id="IPR051416">
    <property type="entry name" value="phD-YefM_TA_antitoxins"/>
</dbReference>
<feature type="region of interest" description="Disordered" evidence="3">
    <location>
        <begin position="36"/>
        <end position="63"/>
    </location>
</feature>
<dbReference type="RefSeq" id="WP_183458255.1">
    <property type="nucleotide sequence ID" value="NZ_CP050296.1"/>
</dbReference>
<dbReference type="AlphaFoldDB" id="A0A7G6SZ05"/>
<dbReference type="Pfam" id="PF02604">
    <property type="entry name" value="PhdYeFM_antitox"/>
    <property type="match status" value="1"/>
</dbReference>
<dbReference type="Proteomes" id="UP000515465">
    <property type="component" value="Chromosome"/>
</dbReference>
<gene>
    <name evidence="4" type="ORF">HB778_26650</name>
</gene>
<comment type="function">
    <text evidence="2">Antitoxin component of a type II toxin-antitoxin (TA) system.</text>
</comment>
<evidence type="ECO:0000313" key="5">
    <source>
        <dbReference type="Proteomes" id="UP000515465"/>
    </source>
</evidence>
<dbReference type="EMBL" id="CP050296">
    <property type="protein sequence ID" value="QND59737.1"/>
    <property type="molecule type" value="Genomic_DNA"/>
</dbReference>
<name>A0A7G6SZ05_9HYPH</name>
<dbReference type="PANTHER" id="PTHR35377">
    <property type="entry name" value="ANTITOXIN VAPB49-RELATED-RELATED"/>
    <property type="match status" value="1"/>
</dbReference>
<dbReference type="InterPro" id="IPR036165">
    <property type="entry name" value="YefM-like_sf"/>
</dbReference>
<evidence type="ECO:0000256" key="1">
    <source>
        <dbReference type="ARBA" id="ARBA00009981"/>
    </source>
</evidence>
<evidence type="ECO:0000256" key="2">
    <source>
        <dbReference type="RuleBase" id="RU362080"/>
    </source>
</evidence>
<evidence type="ECO:0000256" key="3">
    <source>
        <dbReference type="SAM" id="MobiDB-lite"/>
    </source>
</evidence>
<organism evidence="4 5">
    <name type="scientific">Mesorhizobium huakuii</name>
    <dbReference type="NCBI Taxonomy" id="28104"/>
    <lineage>
        <taxon>Bacteria</taxon>
        <taxon>Pseudomonadati</taxon>
        <taxon>Pseudomonadota</taxon>
        <taxon>Alphaproteobacteria</taxon>
        <taxon>Hyphomicrobiales</taxon>
        <taxon>Phyllobacteriaceae</taxon>
        <taxon>Mesorhizobium</taxon>
    </lineage>
</organism>
<sequence length="63" mass="6730">MNVSITEARAKLSELVRRAKAGEEIVITRHGKPVARLLPPPAQLGPQPRIGSASVSEGPITYN</sequence>
<evidence type="ECO:0000313" key="4">
    <source>
        <dbReference type="EMBL" id="QND59737.1"/>
    </source>
</evidence>
<dbReference type="InterPro" id="IPR006442">
    <property type="entry name" value="Antitoxin_Phd/YefM"/>
</dbReference>